<protein>
    <recommendedName>
        <fullName evidence="3">Two component regulator propeller</fullName>
    </recommendedName>
</protein>
<dbReference type="SUPFAM" id="SSF63829">
    <property type="entry name" value="Calcium-dependent phosphotriesterase"/>
    <property type="match status" value="1"/>
</dbReference>
<dbReference type="AlphaFoldDB" id="A0A1P8MUH9"/>
<dbReference type="OrthoDB" id="8378427at2"/>
<keyword evidence="2" id="KW-1185">Reference proteome</keyword>
<dbReference type="Proteomes" id="UP000186336">
    <property type="component" value="Chromosome"/>
</dbReference>
<dbReference type="RefSeq" id="WP_076627450.1">
    <property type="nucleotide sequence ID" value="NZ_CP019312.1"/>
</dbReference>
<sequence>MQDDIQALIDEGMIDPSNTEFTIITGAAIEADYMLFLETADAYAEVADEIELTFVTTWNGQNEAVPWRQNPHEWQGASCCVWRSFPQTRLYVALSLDGHVHMFGPGGRPTMNETIQGAGRMMPWSNDEYVTTQQIREIGSSLYVVGSNRKVFRRAPTPDATWEMISAEIQNEAFNRETGLRDMTLMSHFFGVHGRVETSIFTCGVSGEVFHFDGSNWSEVPTGTHKHLLDVHVASDGTVYVIGADGTFLRGDASGLRPATETPLPDRPYLTGIAERDGAIWIAGNRGLYRYDPNTETAERIRPEGSTEINDFHHLSVADGVLWSIGFKDLAYFDGSFWTRLAHPENGPRT</sequence>
<name>A0A1P8MUH9_9RHOB</name>
<dbReference type="InterPro" id="IPR015943">
    <property type="entry name" value="WD40/YVTN_repeat-like_dom_sf"/>
</dbReference>
<dbReference type="KEGG" id="tom:BWR18_07755"/>
<dbReference type="EMBL" id="CP019312">
    <property type="protein sequence ID" value="APX11589.1"/>
    <property type="molecule type" value="Genomic_DNA"/>
</dbReference>
<reference evidence="1 2" key="1">
    <citation type="submission" date="2017-01" db="EMBL/GenBank/DDBJ databases">
        <title>Complete genome of Tateyamaria omphalii DOK1-4 isolated from seawater in Dokdo.</title>
        <authorList>
            <person name="Kim J.H."/>
            <person name="Chi W.-J."/>
        </authorList>
    </citation>
    <scope>NUCLEOTIDE SEQUENCE [LARGE SCALE GENOMIC DNA]</scope>
    <source>
        <strain evidence="1 2">DOK1-4</strain>
    </source>
</reference>
<organism evidence="1 2">
    <name type="scientific">Tateyamaria omphalii</name>
    <dbReference type="NCBI Taxonomy" id="299262"/>
    <lineage>
        <taxon>Bacteria</taxon>
        <taxon>Pseudomonadati</taxon>
        <taxon>Pseudomonadota</taxon>
        <taxon>Alphaproteobacteria</taxon>
        <taxon>Rhodobacterales</taxon>
        <taxon>Roseobacteraceae</taxon>
        <taxon>Tateyamaria</taxon>
    </lineage>
</organism>
<evidence type="ECO:0000313" key="2">
    <source>
        <dbReference type="Proteomes" id="UP000186336"/>
    </source>
</evidence>
<evidence type="ECO:0000313" key="1">
    <source>
        <dbReference type="EMBL" id="APX11589.1"/>
    </source>
</evidence>
<accession>A0A1P8MUH9</accession>
<dbReference type="STRING" id="299262.BWR18_07755"/>
<proteinExistence type="predicted"/>
<gene>
    <name evidence="1" type="ORF">BWR18_07755</name>
</gene>
<dbReference type="Gene3D" id="2.130.10.10">
    <property type="entry name" value="YVTN repeat-like/Quinoprotein amine dehydrogenase"/>
    <property type="match status" value="1"/>
</dbReference>
<evidence type="ECO:0008006" key="3">
    <source>
        <dbReference type="Google" id="ProtNLM"/>
    </source>
</evidence>